<reference evidence="2 3" key="1">
    <citation type="submission" date="2014-06" db="EMBL/GenBank/DDBJ databases">
        <authorList>
            <person name="Swart Estienne"/>
        </authorList>
    </citation>
    <scope>NUCLEOTIDE SEQUENCE [LARGE SCALE GENOMIC DNA]</scope>
    <source>
        <strain evidence="2 3">130c</strain>
    </source>
</reference>
<dbReference type="AlphaFoldDB" id="A0A078B2Y6"/>
<evidence type="ECO:0000313" key="3">
    <source>
        <dbReference type="Proteomes" id="UP000039865"/>
    </source>
</evidence>
<feature type="compositionally biased region" description="Polar residues" evidence="1">
    <location>
        <begin position="319"/>
        <end position="329"/>
    </location>
</feature>
<feature type="compositionally biased region" description="Polar residues" evidence="1">
    <location>
        <begin position="268"/>
        <end position="285"/>
    </location>
</feature>
<feature type="compositionally biased region" description="Polar residues" evidence="1">
    <location>
        <begin position="1"/>
        <end position="15"/>
    </location>
</feature>
<feature type="compositionally biased region" description="Polar residues" evidence="1">
    <location>
        <begin position="128"/>
        <end position="143"/>
    </location>
</feature>
<name>A0A078B2Y6_STYLE</name>
<feature type="region of interest" description="Disordered" evidence="1">
    <location>
        <begin position="128"/>
        <end position="151"/>
    </location>
</feature>
<gene>
    <name evidence="2" type="primary">Contig5279.g5658</name>
    <name evidence="2" type="ORF">STYLEM_17954</name>
</gene>
<organism evidence="2 3">
    <name type="scientific">Stylonychia lemnae</name>
    <name type="common">Ciliate</name>
    <dbReference type="NCBI Taxonomy" id="5949"/>
    <lineage>
        <taxon>Eukaryota</taxon>
        <taxon>Sar</taxon>
        <taxon>Alveolata</taxon>
        <taxon>Ciliophora</taxon>
        <taxon>Intramacronucleata</taxon>
        <taxon>Spirotrichea</taxon>
        <taxon>Stichotrichia</taxon>
        <taxon>Sporadotrichida</taxon>
        <taxon>Oxytrichidae</taxon>
        <taxon>Stylonychinae</taxon>
        <taxon>Stylonychia</taxon>
    </lineage>
</organism>
<dbReference type="InParanoid" id="A0A078B2Y6"/>
<evidence type="ECO:0000256" key="1">
    <source>
        <dbReference type="SAM" id="MobiDB-lite"/>
    </source>
</evidence>
<feature type="compositionally biased region" description="Low complexity" evidence="1">
    <location>
        <begin position="522"/>
        <end position="546"/>
    </location>
</feature>
<dbReference type="Proteomes" id="UP000039865">
    <property type="component" value="Unassembled WGS sequence"/>
</dbReference>
<dbReference type="EMBL" id="CCKQ01016933">
    <property type="protein sequence ID" value="CDW88829.1"/>
    <property type="molecule type" value="Genomic_DNA"/>
</dbReference>
<feature type="compositionally biased region" description="Polar residues" evidence="1">
    <location>
        <begin position="508"/>
        <end position="521"/>
    </location>
</feature>
<accession>A0A078B2Y6</accession>
<proteinExistence type="predicted"/>
<feature type="region of interest" description="Disordered" evidence="1">
    <location>
        <begin position="259"/>
        <end position="285"/>
    </location>
</feature>
<protein>
    <submittedName>
        <fullName evidence="2">Uncharacterized protein</fullName>
    </submittedName>
</protein>
<feature type="compositionally biased region" description="Low complexity" evidence="1">
    <location>
        <begin position="553"/>
        <end position="565"/>
    </location>
</feature>
<feature type="region of interest" description="Disordered" evidence="1">
    <location>
        <begin position="1"/>
        <end position="22"/>
    </location>
</feature>
<sequence>MNGSNQNISMQIQTLQDHEESSQMLNNKGKYATVDNNDKLSILFQDEQSENSENPMPEQSNSLVQEYNLYQINREKSGEKSLTNCQGLLQSQLFLNRNSNANRYNQNESDDYCTLGNDSYSQSLISYKNQNSPGSPQFQNASQMDKKNDRQSITQNNLRNQFMQLEIDDKENNPYEDNSAYSKQNQNRGLNTSKAKEIKSQWIDQTTSAQSCFLTGRGSTYGTQSHITVHSAMDQVILKHHKAAQKQYLKMKSLKGPVNQNSRKELHGQTNQANQETSQTLGSSQLIQNENLTYQEIYNQRKKSVQHASSIHPVKHQRTNSQNNDQPQIQKKKAEVSMTTKNSTLPDQKVFVFPNNTINSRLDEEDHFKETFNTIHQIVQGINNRKSSFGGISNVSAISQGKRTTETQPFPLSRSNSRRTKDVLKCQINNEMKQNQQFKAKRAPGNNPPKFIALKSTKALTIPQEFNLKTDQREVSKMREQSIGGITQNTQMQERVSSLKNLVPKSEAYNSFDSNSNYTLTQSQRPPSSQQQHQSVIQHQKQQSSITLNHCRNSSSNLNSKNTSKMHQNSTMTSSGAGCDVNLNKYLKGNIKKMKIGQNYAQLVNYAKAKFVQ</sequence>
<feature type="region of interest" description="Disordered" evidence="1">
    <location>
        <begin position="303"/>
        <end position="331"/>
    </location>
</feature>
<keyword evidence="3" id="KW-1185">Reference proteome</keyword>
<feature type="region of interest" description="Disordered" evidence="1">
    <location>
        <begin position="508"/>
        <end position="574"/>
    </location>
</feature>
<evidence type="ECO:0000313" key="2">
    <source>
        <dbReference type="EMBL" id="CDW88829.1"/>
    </source>
</evidence>